<sequence length="471" mass="48863">MSDDTASPTPVARRSLLDALSVYARPSVLVVILLGFSSGLPLALTGTTLSVWMTESGVSLGSIGLFSLVGLPYTLKFLWAPLVDALDVPVLSRLLGRRRGWLMATQIALMAGILFLGLQNPLASPFMVALGALLVATLSATQDIVVDAFRVERLDTSEQAAGMAGYVAAYRIGMLVSGAGVIALVAYLELRGVTRADVWFWGYVAAAAFVAVGMIATLMAREPTAPVREEGVGAVARVMSTAVGAFSEFLARDQAVTILLFVLLYKFCDAFAGVLTAPFVISIGFDKATYAGIVKGVGLGAALLGGFAGGFIARALPLATCLWVGGLLQILSNLAFTAQAMIGVSVPALTATIVVENFTGAIGTVIFVAYLSALCGARAHTATQYALLTALTAVGRTFLASGGGYVAEATGWPVFFIITAIAGLPGLALLAILQAKGHFRNLAHEDRDTTAAGPLASADRATEKAEPQQAR</sequence>
<dbReference type="InterPro" id="IPR004752">
    <property type="entry name" value="AmpG_permease/AT-1"/>
</dbReference>
<feature type="transmembrane region" description="Helical" evidence="7">
    <location>
        <begin position="100"/>
        <end position="118"/>
    </location>
</feature>
<accession>A0ABU0LEI0</accession>
<evidence type="ECO:0000256" key="3">
    <source>
        <dbReference type="ARBA" id="ARBA00022692"/>
    </source>
</evidence>
<evidence type="ECO:0000313" key="9">
    <source>
        <dbReference type="Proteomes" id="UP001241747"/>
    </source>
</evidence>
<keyword evidence="3 7" id="KW-0812">Transmembrane</keyword>
<dbReference type="EMBL" id="JAUSVY010000004">
    <property type="protein sequence ID" value="MDQ0505536.1"/>
    <property type="molecule type" value="Genomic_DNA"/>
</dbReference>
<feature type="transmembrane region" description="Helical" evidence="7">
    <location>
        <begin position="167"/>
        <end position="188"/>
    </location>
</feature>
<dbReference type="Gene3D" id="1.20.1250.20">
    <property type="entry name" value="MFS general substrate transporter like domains"/>
    <property type="match status" value="2"/>
</dbReference>
<keyword evidence="5 7" id="KW-0472">Membrane</keyword>
<feature type="transmembrane region" description="Helical" evidence="7">
    <location>
        <begin position="412"/>
        <end position="433"/>
    </location>
</feature>
<reference evidence="8 9" key="1">
    <citation type="submission" date="2023-07" db="EMBL/GenBank/DDBJ databases">
        <title>Genomic Encyclopedia of Type Strains, Phase IV (KMG-IV): sequencing the most valuable type-strain genomes for metagenomic binning, comparative biology and taxonomic classification.</title>
        <authorList>
            <person name="Goeker M."/>
        </authorList>
    </citation>
    <scope>NUCLEOTIDE SEQUENCE [LARGE SCALE GENOMIC DNA]</scope>
    <source>
        <strain evidence="8 9">DSM 3770</strain>
    </source>
</reference>
<gene>
    <name evidence="8" type="ORF">QOZ94_002332</name>
</gene>
<feature type="transmembrane region" description="Helical" evidence="7">
    <location>
        <begin position="320"/>
        <end position="342"/>
    </location>
</feature>
<evidence type="ECO:0000256" key="1">
    <source>
        <dbReference type="ARBA" id="ARBA00004141"/>
    </source>
</evidence>
<feature type="transmembrane region" description="Helical" evidence="7">
    <location>
        <begin position="200"/>
        <end position="220"/>
    </location>
</feature>
<dbReference type="SUPFAM" id="SSF103473">
    <property type="entry name" value="MFS general substrate transporter"/>
    <property type="match status" value="1"/>
</dbReference>
<feature type="transmembrane region" description="Helical" evidence="7">
    <location>
        <begin position="258"/>
        <end position="281"/>
    </location>
</feature>
<evidence type="ECO:0000256" key="7">
    <source>
        <dbReference type="SAM" id="Phobius"/>
    </source>
</evidence>
<dbReference type="Proteomes" id="UP001241747">
    <property type="component" value="Unassembled WGS sequence"/>
</dbReference>
<protein>
    <submittedName>
        <fullName evidence="8">PAT family beta-lactamase induction signal transducer AmpG</fullName>
    </submittedName>
</protein>
<dbReference type="Pfam" id="PF13000">
    <property type="entry name" value="Acatn"/>
    <property type="match status" value="1"/>
</dbReference>
<feature type="compositionally biased region" description="Basic and acidic residues" evidence="6">
    <location>
        <begin position="460"/>
        <end position="471"/>
    </location>
</feature>
<keyword evidence="2" id="KW-0813">Transport</keyword>
<evidence type="ECO:0000256" key="6">
    <source>
        <dbReference type="SAM" id="MobiDB-lite"/>
    </source>
</evidence>
<name>A0ABU0LEI0_XANAG</name>
<evidence type="ECO:0000256" key="4">
    <source>
        <dbReference type="ARBA" id="ARBA00022989"/>
    </source>
</evidence>
<comment type="subcellular location">
    <subcellularLocation>
        <location evidence="1">Membrane</location>
        <topology evidence="1">Multi-pass membrane protein</topology>
    </subcellularLocation>
</comment>
<feature type="transmembrane region" description="Helical" evidence="7">
    <location>
        <begin position="293"/>
        <end position="313"/>
    </location>
</feature>
<feature type="transmembrane region" description="Helical" evidence="7">
    <location>
        <begin position="124"/>
        <end position="146"/>
    </location>
</feature>
<feature type="transmembrane region" description="Helical" evidence="7">
    <location>
        <begin position="22"/>
        <end position="44"/>
    </location>
</feature>
<keyword evidence="4 7" id="KW-1133">Transmembrane helix</keyword>
<feature type="transmembrane region" description="Helical" evidence="7">
    <location>
        <begin position="385"/>
        <end position="406"/>
    </location>
</feature>
<dbReference type="PANTHER" id="PTHR12778:SF10">
    <property type="entry name" value="MAJOR FACILITATOR SUPERFAMILY DOMAIN-CONTAINING PROTEIN 3"/>
    <property type="match status" value="1"/>
</dbReference>
<dbReference type="InterPro" id="IPR024371">
    <property type="entry name" value="AcetylCoA_trans_1-like"/>
</dbReference>
<comment type="caution">
    <text evidence="8">The sequence shown here is derived from an EMBL/GenBank/DDBJ whole genome shotgun (WGS) entry which is preliminary data.</text>
</comment>
<proteinExistence type="predicted"/>
<feature type="transmembrane region" description="Helical" evidence="7">
    <location>
        <begin position="348"/>
        <end position="373"/>
    </location>
</feature>
<dbReference type="NCBIfam" id="TIGR00901">
    <property type="entry name" value="2A0125"/>
    <property type="match status" value="1"/>
</dbReference>
<dbReference type="PANTHER" id="PTHR12778">
    <property type="entry name" value="SOLUTE CARRIER FAMILY 33 ACETYL-COA TRANSPORTER -RELATED"/>
    <property type="match status" value="1"/>
</dbReference>
<feature type="region of interest" description="Disordered" evidence="6">
    <location>
        <begin position="451"/>
        <end position="471"/>
    </location>
</feature>
<evidence type="ECO:0000256" key="2">
    <source>
        <dbReference type="ARBA" id="ARBA00022448"/>
    </source>
</evidence>
<evidence type="ECO:0000313" key="8">
    <source>
        <dbReference type="EMBL" id="MDQ0505536.1"/>
    </source>
</evidence>
<feature type="transmembrane region" description="Helical" evidence="7">
    <location>
        <begin position="56"/>
        <end position="79"/>
    </location>
</feature>
<dbReference type="RefSeq" id="WP_237344006.1">
    <property type="nucleotide sequence ID" value="NZ_JABWGX010000002.1"/>
</dbReference>
<dbReference type="InterPro" id="IPR036259">
    <property type="entry name" value="MFS_trans_sf"/>
</dbReference>
<evidence type="ECO:0000256" key="5">
    <source>
        <dbReference type="ARBA" id="ARBA00023136"/>
    </source>
</evidence>
<organism evidence="8 9">
    <name type="scientific">Xanthobacter agilis</name>
    <dbReference type="NCBI Taxonomy" id="47492"/>
    <lineage>
        <taxon>Bacteria</taxon>
        <taxon>Pseudomonadati</taxon>
        <taxon>Pseudomonadota</taxon>
        <taxon>Alphaproteobacteria</taxon>
        <taxon>Hyphomicrobiales</taxon>
        <taxon>Xanthobacteraceae</taxon>
        <taxon>Xanthobacter</taxon>
    </lineage>
</organism>
<keyword evidence="9" id="KW-1185">Reference proteome</keyword>